<dbReference type="Proteomes" id="UP000800200">
    <property type="component" value="Unassembled WGS sequence"/>
</dbReference>
<dbReference type="InterPro" id="IPR021047">
    <property type="entry name" value="Mannosyltransferase_CMT1"/>
</dbReference>
<evidence type="ECO:0000256" key="4">
    <source>
        <dbReference type="ARBA" id="ARBA00023136"/>
    </source>
</evidence>
<dbReference type="GO" id="GO:0016020">
    <property type="term" value="C:membrane"/>
    <property type="evidence" value="ECO:0007669"/>
    <property type="project" value="UniProtKB-SubCell"/>
</dbReference>
<keyword evidence="4 6" id="KW-0472">Membrane</keyword>
<dbReference type="EMBL" id="ML994617">
    <property type="protein sequence ID" value="KAF2191512.1"/>
    <property type="molecule type" value="Genomic_DNA"/>
</dbReference>
<feature type="transmembrane region" description="Helical" evidence="6">
    <location>
        <begin position="897"/>
        <end position="918"/>
    </location>
</feature>
<feature type="transmembrane region" description="Helical" evidence="6">
    <location>
        <begin position="930"/>
        <end position="948"/>
    </location>
</feature>
<keyword evidence="7" id="KW-0808">Transferase</keyword>
<keyword evidence="3 6" id="KW-1133">Transmembrane helix</keyword>
<dbReference type="GO" id="GO:0016740">
    <property type="term" value="F:transferase activity"/>
    <property type="evidence" value="ECO:0007669"/>
    <property type="project" value="UniProtKB-KW"/>
</dbReference>
<evidence type="ECO:0000256" key="5">
    <source>
        <dbReference type="SAM" id="MobiDB-lite"/>
    </source>
</evidence>
<keyword evidence="8" id="KW-1185">Reference proteome</keyword>
<organism evidence="7 8">
    <name type="scientific">Zopfia rhizophila CBS 207.26</name>
    <dbReference type="NCBI Taxonomy" id="1314779"/>
    <lineage>
        <taxon>Eukaryota</taxon>
        <taxon>Fungi</taxon>
        <taxon>Dikarya</taxon>
        <taxon>Ascomycota</taxon>
        <taxon>Pezizomycotina</taxon>
        <taxon>Dothideomycetes</taxon>
        <taxon>Dothideomycetes incertae sedis</taxon>
        <taxon>Zopfiaceae</taxon>
        <taxon>Zopfia</taxon>
    </lineage>
</organism>
<keyword evidence="2 6" id="KW-0812">Transmembrane</keyword>
<feature type="compositionally biased region" description="Polar residues" evidence="5">
    <location>
        <begin position="759"/>
        <end position="770"/>
    </location>
</feature>
<comment type="subcellular location">
    <subcellularLocation>
        <location evidence="1">Membrane</location>
        <topology evidence="1">Multi-pass membrane protein</topology>
    </subcellularLocation>
</comment>
<reference evidence="7" key="1">
    <citation type="journal article" date="2020" name="Stud. Mycol.">
        <title>101 Dothideomycetes genomes: a test case for predicting lifestyles and emergence of pathogens.</title>
        <authorList>
            <person name="Haridas S."/>
            <person name="Albert R."/>
            <person name="Binder M."/>
            <person name="Bloem J."/>
            <person name="Labutti K."/>
            <person name="Salamov A."/>
            <person name="Andreopoulos B."/>
            <person name="Baker S."/>
            <person name="Barry K."/>
            <person name="Bills G."/>
            <person name="Bluhm B."/>
            <person name="Cannon C."/>
            <person name="Castanera R."/>
            <person name="Culley D."/>
            <person name="Daum C."/>
            <person name="Ezra D."/>
            <person name="Gonzalez J."/>
            <person name="Henrissat B."/>
            <person name="Kuo A."/>
            <person name="Liang C."/>
            <person name="Lipzen A."/>
            <person name="Lutzoni F."/>
            <person name="Magnuson J."/>
            <person name="Mondo S."/>
            <person name="Nolan M."/>
            <person name="Ohm R."/>
            <person name="Pangilinan J."/>
            <person name="Park H.-J."/>
            <person name="Ramirez L."/>
            <person name="Alfaro M."/>
            <person name="Sun H."/>
            <person name="Tritt A."/>
            <person name="Yoshinaga Y."/>
            <person name="Zwiers L.-H."/>
            <person name="Turgeon B."/>
            <person name="Goodwin S."/>
            <person name="Spatafora J."/>
            <person name="Crous P."/>
            <person name="Grigoriev I."/>
        </authorList>
    </citation>
    <scope>NUCLEOTIDE SEQUENCE</scope>
    <source>
        <strain evidence="7">CBS 207.26</strain>
    </source>
</reference>
<evidence type="ECO:0000256" key="1">
    <source>
        <dbReference type="ARBA" id="ARBA00004141"/>
    </source>
</evidence>
<accession>A0A6A6EKQ0</accession>
<protein>
    <submittedName>
        <fullName evidence="7">Glycosyltransferase family 69 protein</fullName>
    </submittedName>
</protein>
<feature type="compositionally biased region" description="Polar residues" evidence="5">
    <location>
        <begin position="647"/>
        <end position="656"/>
    </location>
</feature>
<feature type="compositionally biased region" description="Basic and acidic residues" evidence="5">
    <location>
        <begin position="596"/>
        <end position="614"/>
    </location>
</feature>
<dbReference type="OrthoDB" id="262547at2759"/>
<gene>
    <name evidence="7" type="ORF">K469DRAFT_736220</name>
</gene>
<feature type="transmembrane region" description="Helical" evidence="6">
    <location>
        <begin position="77"/>
        <end position="100"/>
    </location>
</feature>
<evidence type="ECO:0000256" key="6">
    <source>
        <dbReference type="SAM" id="Phobius"/>
    </source>
</evidence>
<feature type="region of interest" description="Disordered" evidence="5">
    <location>
        <begin position="596"/>
        <end position="672"/>
    </location>
</feature>
<sequence>MSPRFHRSSHDYELLPRASIDSHDFSHLERSSSNSSWLGRLTHTLPLVLPSVQHISKRSGYAQLITPWRRRRSLLRLIYRAVCLLPYVLILLVLFVSIFMPSYTRRPAHYDELRQLSLRSTFPGRANVRDEKVFIAASIYETNGTLTGGPWGKSVLELVNLLGPRNVYLSVYENNPDPVSRQSLVDFKRNVTYLPLDTLPRVTLPTGETRIKRIAFLAEVRNRALAPIDKVGVAFDRLLFINDVNFNPIEAAQLLFATNIDATGRANYGAACAVDFINPFKFYDRFATRDLDGYSMGIPFFPWFTSAGSSTSRADVIAGSDAIRVRSCWGGMTAFEAKWFQDSQPSLPQPQNITSSINTSPDTAPLRFRYEEDIFWDSSECCLVNADLQYRRTGQGMPADSGIYMNPFIRVAYDTTTLSWLSLTRRPERLYSIIHNILNHMVGLPMFNPRQTEEPGETVTDKVWEYDDPVTAFSGDATKDALRGEYKEVQRIASPASIICVDLMIRQLPGKKNFKIEDSNPFLSSGLSLSFGVMIFSSLYSMLPSARSYLQKGGLGPKQATLALIGCFLIGAIGISFLSRIIHRYIPHSVVDCDHDHGDEEEASKEPDQSENGHTHSYPTKKPMEELSPGIPSLDGTDPEGYRSYPTYGTVTQNENQPSQLQPPPRRPSLQQLSTKVSQLVTGSKEVCDENGQCFGYSNPGLIVVSTLHKTFQMLTRQGLLQDLDEQSPLMPTQSGPASIDHESEPHAEMNGHFHTPLHKQSSSRSLATQASAADSHEDHLHHSHHHHVPTNVFFSIGLQTSIAIALHKLPEGFITYATNHVNPRLGVAVFLALFIHNITEGFAMALPLYLAINSRWKAMFWSVLLGGLTQPAGAGIAALWFKVAGRGEDGNEPGETVYGVMFAVTAGIMAMVSLQLFSESLDLTHSRKLCFGFAFVGMGILGLSSALTA</sequence>
<evidence type="ECO:0000313" key="8">
    <source>
        <dbReference type="Proteomes" id="UP000800200"/>
    </source>
</evidence>
<dbReference type="InterPro" id="IPR003689">
    <property type="entry name" value="ZIP"/>
</dbReference>
<feature type="region of interest" description="Disordered" evidence="5">
    <location>
        <begin position="727"/>
        <end position="783"/>
    </location>
</feature>
<dbReference type="GO" id="GO:0046873">
    <property type="term" value="F:metal ion transmembrane transporter activity"/>
    <property type="evidence" value="ECO:0007669"/>
    <property type="project" value="InterPro"/>
</dbReference>
<dbReference type="AlphaFoldDB" id="A0A6A6EKQ0"/>
<dbReference type="Pfam" id="PF11735">
    <property type="entry name" value="CAP59_mtransfer"/>
    <property type="match status" value="1"/>
</dbReference>
<feature type="compositionally biased region" description="Basic and acidic residues" evidence="5">
    <location>
        <begin position="740"/>
        <end position="752"/>
    </location>
</feature>
<evidence type="ECO:0000256" key="2">
    <source>
        <dbReference type="ARBA" id="ARBA00022692"/>
    </source>
</evidence>
<evidence type="ECO:0000256" key="3">
    <source>
        <dbReference type="ARBA" id="ARBA00022989"/>
    </source>
</evidence>
<feature type="transmembrane region" description="Helical" evidence="6">
    <location>
        <begin position="522"/>
        <end position="540"/>
    </location>
</feature>
<feature type="transmembrane region" description="Helical" evidence="6">
    <location>
        <begin position="826"/>
        <end position="853"/>
    </location>
</feature>
<feature type="transmembrane region" description="Helical" evidence="6">
    <location>
        <begin position="561"/>
        <end position="582"/>
    </location>
</feature>
<name>A0A6A6EKQ0_9PEZI</name>
<dbReference type="PANTHER" id="PTHR34144">
    <property type="entry name" value="CHROMOSOME 8, WHOLE GENOME SHOTGUN SEQUENCE"/>
    <property type="match status" value="1"/>
</dbReference>
<dbReference type="Pfam" id="PF02535">
    <property type="entry name" value="Zip"/>
    <property type="match status" value="1"/>
</dbReference>
<evidence type="ECO:0000313" key="7">
    <source>
        <dbReference type="EMBL" id="KAF2191512.1"/>
    </source>
</evidence>
<proteinExistence type="predicted"/>
<feature type="transmembrane region" description="Helical" evidence="6">
    <location>
        <begin position="860"/>
        <end position="882"/>
    </location>
</feature>
<dbReference type="PANTHER" id="PTHR34144:SF8">
    <property type="entry name" value="GLYCOSYLTRANSFERASE FAMILY 69 PROTEIN"/>
    <property type="match status" value="1"/>
</dbReference>